<evidence type="ECO:0008006" key="3">
    <source>
        <dbReference type="Google" id="ProtNLM"/>
    </source>
</evidence>
<protein>
    <recommendedName>
        <fullName evidence="3">Alpha/beta hydrolase</fullName>
    </recommendedName>
</protein>
<dbReference type="EMBL" id="MPRK01000053">
    <property type="protein sequence ID" value="OOZ41784.1"/>
    <property type="molecule type" value="Genomic_DNA"/>
</dbReference>
<accession>A0A1T2L9R6</accession>
<reference evidence="1 2" key="1">
    <citation type="submission" date="2016-11" db="EMBL/GenBank/DDBJ databases">
        <title>Mixed transmission modes and dynamic genome evolution in an obligate animal-bacterial symbiosis.</title>
        <authorList>
            <person name="Russell S.L."/>
            <person name="Corbett-Detig R.B."/>
            <person name="Cavanaugh C.M."/>
        </authorList>
    </citation>
    <scope>NUCLEOTIDE SEQUENCE [LARGE SCALE GENOMIC DNA]</scope>
    <source>
        <strain evidence="1">Sp-SM6</strain>
    </source>
</reference>
<dbReference type="AlphaFoldDB" id="A0A1T2L9R6"/>
<proteinExistence type="predicted"/>
<comment type="caution">
    <text evidence="1">The sequence shown here is derived from an EMBL/GenBank/DDBJ whole genome shotgun (WGS) entry which is preliminary data.</text>
</comment>
<evidence type="ECO:0000313" key="2">
    <source>
        <dbReference type="Proteomes" id="UP000190198"/>
    </source>
</evidence>
<organism evidence="1 2">
    <name type="scientific">Solemya elarraichensis gill symbiont</name>
    <dbReference type="NCBI Taxonomy" id="1918949"/>
    <lineage>
        <taxon>Bacteria</taxon>
        <taxon>Pseudomonadati</taxon>
        <taxon>Pseudomonadota</taxon>
        <taxon>Gammaproteobacteria</taxon>
        <taxon>sulfur-oxidizing symbionts</taxon>
    </lineage>
</organism>
<gene>
    <name evidence="1" type="ORF">BOW52_04215</name>
</gene>
<dbReference type="Proteomes" id="UP000190198">
    <property type="component" value="Unassembled WGS sequence"/>
</dbReference>
<evidence type="ECO:0000313" key="1">
    <source>
        <dbReference type="EMBL" id="OOZ41784.1"/>
    </source>
</evidence>
<sequence>MRIHSREQHSPGQHIYLEQLANKRNRTAKESFFLLSELATQGVPEFKILHDRLEKRYTHPDARAFMEKLRVQWNAIQEIDTFRQCLGDPELMRELYELDKPYFEKCDKHPEIALVLFTTMYNNFYFSNLSMLSLLRQLGGSLLFLKDASHFNYLNGIPGFTNNFSTSISSIEAFLKNKGIDEIFITGFSSSGFASLLMSSRIQCCGYLGFSIRSDISEESTLASGKFMTEKIKAQLDPDIRVDMAKILTEKEDGVKRKVIYGLDSEIDVAHARHLASVPGMHLSEIENCGHLTPAPLLVNNQLLEEFKSLIY</sequence>
<name>A0A1T2L9R6_9GAMM</name>
<keyword evidence="2" id="KW-1185">Reference proteome</keyword>
<dbReference type="OrthoDB" id="9256140at2"/>
<dbReference type="RefSeq" id="WP_078476590.1">
    <property type="nucleotide sequence ID" value="NZ_MPRK01000053.1"/>
</dbReference>